<dbReference type="AlphaFoldDB" id="A0AAJ5YX46"/>
<name>A0AAJ5YX46_9BASI</name>
<feature type="compositionally biased region" description="Polar residues" evidence="1">
    <location>
        <begin position="688"/>
        <end position="706"/>
    </location>
</feature>
<evidence type="ECO:0000313" key="2">
    <source>
        <dbReference type="EMBL" id="WFC99217.1"/>
    </source>
</evidence>
<evidence type="ECO:0008006" key="4">
    <source>
        <dbReference type="Google" id="ProtNLM"/>
    </source>
</evidence>
<feature type="compositionally biased region" description="Low complexity" evidence="1">
    <location>
        <begin position="711"/>
        <end position="722"/>
    </location>
</feature>
<dbReference type="GO" id="GO:0072344">
    <property type="term" value="P:rescue of stalled ribosome"/>
    <property type="evidence" value="ECO:0007669"/>
    <property type="project" value="TreeGrafter"/>
</dbReference>
<proteinExistence type="predicted"/>
<protein>
    <recommendedName>
        <fullName evidence="4">Transcription factor 25</fullName>
    </recommendedName>
</protein>
<dbReference type="PANTHER" id="PTHR22684">
    <property type="entry name" value="NULP1-RELATED"/>
    <property type="match status" value="1"/>
</dbReference>
<feature type="compositionally biased region" description="Basic residues" evidence="1">
    <location>
        <begin position="68"/>
        <end position="81"/>
    </location>
</feature>
<evidence type="ECO:0000313" key="3">
    <source>
        <dbReference type="Proteomes" id="UP001219567"/>
    </source>
</evidence>
<feature type="compositionally biased region" description="Basic residues" evidence="1">
    <location>
        <begin position="1"/>
        <end position="10"/>
    </location>
</feature>
<dbReference type="GO" id="GO:1990112">
    <property type="term" value="C:RQC complex"/>
    <property type="evidence" value="ECO:0007669"/>
    <property type="project" value="TreeGrafter"/>
</dbReference>
<dbReference type="PANTHER" id="PTHR22684:SF0">
    <property type="entry name" value="RIBOSOME QUALITY CONTROL COMPLEX SUBUNIT TCF25"/>
    <property type="match status" value="1"/>
</dbReference>
<evidence type="ECO:0000256" key="1">
    <source>
        <dbReference type="SAM" id="MobiDB-lite"/>
    </source>
</evidence>
<dbReference type="GO" id="GO:1990116">
    <property type="term" value="P:ribosome-associated ubiquitin-dependent protein catabolic process"/>
    <property type="evidence" value="ECO:0007669"/>
    <property type="project" value="TreeGrafter"/>
</dbReference>
<dbReference type="Proteomes" id="UP001219567">
    <property type="component" value="Chromosome 2"/>
</dbReference>
<reference evidence="2 3" key="1">
    <citation type="submission" date="2023-03" db="EMBL/GenBank/DDBJ databases">
        <title>Mating type loci evolution in Malassezia.</title>
        <authorList>
            <person name="Coelho M.A."/>
        </authorList>
    </citation>
    <scope>NUCLEOTIDE SEQUENCE [LARGE SCALE GENOMIC DNA]</scope>
    <source>
        <strain evidence="2 3">CBS 9725</strain>
    </source>
</reference>
<dbReference type="EMBL" id="CP119944">
    <property type="protein sequence ID" value="WFC99217.1"/>
    <property type="molecule type" value="Genomic_DNA"/>
</dbReference>
<gene>
    <name evidence="2" type="ORF">MYAM1_001961</name>
</gene>
<feature type="region of interest" description="Disordered" evidence="1">
    <location>
        <begin position="177"/>
        <end position="197"/>
    </location>
</feature>
<keyword evidence="3" id="KW-1185">Reference proteome</keyword>
<sequence length="734" mass="82457">MSGRLNRRQQRQLEELQELSVNQADVEEGTAEDIKEDSIPKATTGFAALEVADEEESDNASEVTTTSSKKKKNKKKNKKKDTSKSTAQQEPIPRKRREQTSKNVNEMSLEEMTALLNAQQPAASNPLENAMEEKKRDITPHNFLRSKLVLDPGDLDPAFELRRQFGAAAIKAYEREKNQAGMPTRAGARHRDNRGAHFNSNTRARTVLCTPKAVWPDIARTFVGLSMSTHDTDDGRVCDWEHSRAYRQAQYQFAQAVNSHDTGALMALMRVFPWHIDTLLQLSDVSRYQGDLGQASDFIDRAIFAMERSASPPFVAGLTSSSGPPQVDFLHAENRAFWLAAHRNVDLFGRRGTWRTALEWCKMLFGLDTSDPHGMLLWIDFLAIKSKQHAWLLQFLDALEKERCSTLSKHDHLDNIKARTPIDHEKQTAKEDWHGALDWSVGVCFARALALRAVEKEQKNESHQQSDAALRLAIARHPQAAALLCEKLQLTPPVPLDECDEWSAQNEAFHMLLAHLYVHRSFSLWKEPQNLKWLQTTCQDMQSVLQDAHLLGGNADETTRMGVYRHVTVADLPESMKQQFMRYFPPSVRNPPGGMDTFDPLPPLNGTRYDETYFASVGDQLRQQAPASGGQNAWEILQHLQNLGADELQQLMEYVDPETRDLLLQAHGTNGPDGDQQDPAAQRAVQPENPSGGSDDAIQSQPQDSAENLGANDDQAPNADAPGLMQRAWSALWR</sequence>
<feature type="region of interest" description="Disordered" evidence="1">
    <location>
        <begin position="664"/>
        <end position="734"/>
    </location>
</feature>
<organism evidence="2 3">
    <name type="scientific">Malassezia yamatoensis</name>
    <dbReference type="NCBI Taxonomy" id="253288"/>
    <lineage>
        <taxon>Eukaryota</taxon>
        <taxon>Fungi</taxon>
        <taxon>Dikarya</taxon>
        <taxon>Basidiomycota</taxon>
        <taxon>Ustilaginomycotina</taxon>
        <taxon>Malasseziomycetes</taxon>
        <taxon>Malasseziales</taxon>
        <taxon>Malasseziaceae</taxon>
        <taxon>Malassezia</taxon>
    </lineage>
</organism>
<accession>A0AAJ5YX46</accession>
<dbReference type="InterPro" id="IPR006994">
    <property type="entry name" value="TCF25/Rqc1"/>
</dbReference>
<feature type="region of interest" description="Disordered" evidence="1">
    <location>
        <begin position="1"/>
        <end position="101"/>
    </location>
</feature>
<dbReference type="Pfam" id="PF04910">
    <property type="entry name" value="Tcf25"/>
    <property type="match status" value="1"/>
</dbReference>